<feature type="transmembrane region" description="Helical" evidence="7">
    <location>
        <begin position="145"/>
        <end position="167"/>
    </location>
</feature>
<evidence type="ECO:0000256" key="6">
    <source>
        <dbReference type="ARBA" id="ARBA00023136"/>
    </source>
</evidence>
<evidence type="ECO:0000256" key="3">
    <source>
        <dbReference type="ARBA" id="ARBA00022475"/>
    </source>
</evidence>
<keyword evidence="6 7" id="KW-0472">Membrane</keyword>
<dbReference type="PANTHER" id="PTHR30012">
    <property type="entry name" value="GENERAL SECRETION PATHWAY PROTEIN"/>
    <property type="match status" value="1"/>
</dbReference>
<protein>
    <submittedName>
        <fullName evidence="9">Type II secretion system F family protein</fullName>
    </submittedName>
</protein>
<accession>A0ABT7BD16</accession>
<dbReference type="PANTHER" id="PTHR30012:SF0">
    <property type="entry name" value="TYPE II SECRETION SYSTEM PROTEIN F-RELATED"/>
    <property type="match status" value="1"/>
</dbReference>
<dbReference type="Proteomes" id="UP001235849">
    <property type="component" value="Unassembled WGS sequence"/>
</dbReference>
<comment type="subcellular location">
    <subcellularLocation>
        <location evidence="1">Cell membrane</location>
        <topology evidence="1">Multi-pass membrane protein</topology>
    </subcellularLocation>
</comment>
<sequence length="322" mass="36244">MKTQEKVLFFTNLAELLQSGITLRQGLTLAGRESDRHFQCYLQGASRALRNGQDLASALTVRTAAEGKRQTYFDPWTISAIRLAETQGTLVETCLILAEITQTQGKWKTYSQSIRSSTLLALWSLLTLLAGILNANMAALLHPMFWLQSAAIALFLWILAFSLPQYFGPTLVKIGRYLPLVRPFIEAYTLWYLSQLRLPLSCGMPILTALEWVQQQTPHVGIKKELARITRHMRRGQTLSDTLQGIFPPLAIDFLRTGEETGELDFAWQQIGQHYQAELEKGLKFMASSLRLISILALSNLIMIVCIRGMFVLLNATNPVPF</sequence>
<comment type="caution">
    <text evidence="9">The sequence shown here is derived from an EMBL/GenBank/DDBJ whole genome shotgun (WGS) entry which is preliminary data.</text>
</comment>
<feature type="transmembrane region" description="Helical" evidence="7">
    <location>
        <begin position="118"/>
        <end position="139"/>
    </location>
</feature>
<feature type="domain" description="Type II secretion system protein GspF" evidence="8">
    <location>
        <begin position="9"/>
        <end position="106"/>
    </location>
</feature>
<dbReference type="Gene3D" id="1.20.81.30">
    <property type="entry name" value="Type II secretion system (T2SS), domain F"/>
    <property type="match status" value="2"/>
</dbReference>
<organism evidence="9 10">
    <name type="scientific">Roseofilum capinflatum BLCC-M114</name>
    <dbReference type="NCBI Taxonomy" id="3022440"/>
    <lineage>
        <taxon>Bacteria</taxon>
        <taxon>Bacillati</taxon>
        <taxon>Cyanobacteriota</taxon>
        <taxon>Cyanophyceae</taxon>
        <taxon>Desertifilales</taxon>
        <taxon>Desertifilaceae</taxon>
        <taxon>Roseofilum</taxon>
        <taxon>Roseofilum capinflatum</taxon>
    </lineage>
</organism>
<evidence type="ECO:0000256" key="2">
    <source>
        <dbReference type="ARBA" id="ARBA00005745"/>
    </source>
</evidence>
<comment type="similarity">
    <text evidence="2">Belongs to the GSP F family.</text>
</comment>
<evidence type="ECO:0000313" key="9">
    <source>
        <dbReference type="EMBL" id="MDJ1176975.1"/>
    </source>
</evidence>
<evidence type="ECO:0000256" key="1">
    <source>
        <dbReference type="ARBA" id="ARBA00004651"/>
    </source>
</evidence>
<keyword evidence="4 7" id="KW-0812">Transmembrane</keyword>
<dbReference type="RefSeq" id="WP_283769243.1">
    <property type="nucleotide sequence ID" value="NZ_JAQOSO010000117.1"/>
</dbReference>
<evidence type="ECO:0000256" key="7">
    <source>
        <dbReference type="SAM" id="Phobius"/>
    </source>
</evidence>
<dbReference type="InterPro" id="IPR003004">
    <property type="entry name" value="GspF/PilC"/>
</dbReference>
<evidence type="ECO:0000313" key="10">
    <source>
        <dbReference type="Proteomes" id="UP001235849"/>
    </source>
</evidence>
<reference evidence="9 10" key="1">
    <citation type="submission" date="2023-01" db="EMBL/GenBank/DDBJ databases">
        <title>Novel diversity within Roseofilum (Cyanobacteria; Desertifilaceae) from marine benthic mats with descriptions of four novel species.</title>
        <authorList>
            <person name="Wang Y."/>
            <person name="Berthold D.E."/>
            <person name="Hu J."/>
            <person name="Lefler F.W."/>
            <person name="Laughinghouse H.D. IV."/>
        </authorList>
    </citation>
    <scope>NUCLEOTIDE SEQUENCE [LARGE SCALE GENOMIC DNA]</scope>
    <source>
        <strain evidence="9 10">BLCC-M114</strain>
    </source>
</reference>
<gene>
    <name evidence="9" type="ORF">PMG25_23060</name>
</gene>
<keyword evidence="3" id="KW-1003">Cell membrane</keyword>
<feature type="transmembrane region" description="Helical" evidence="7">
    <location>
        <begin position="292"/>
        <end position="314"/>
    </location>
</feature>
<dbReference type="InterPro" id="IPR042094">
    <property type="entry name" value="T2SS_GspF_sf"/>
</dbReference>
<proteinExistence type="inferred from homology"/>
<evidence type="ECO:0000256" key="5">
    <source>
        <dbReference type="ARBA" id="ARBA00022989"/>
    </source>
</evidence>
<dbReference type="EMBL" id="JAQOSO010000117">
    <property type="protein sequence ID" value="MDJ1176975.1"/>
    <property type="molecule type" value="Genomic_DNA"/>
</dbReference>
<keyword evidence="10" id="KW-1185">Reference proteome</keyword>
<name>A0ABT7BD16_9CYAN</name>
<dbReference type="InterPro" id="IPR018076">
    <property type="entry name" value="T2SS_GspF_dom"/>
</dbReference>
<keyword evidence="5 7" id="KW-1133">Transmembrane helix</keyword>
<feature type="domain" description="Type II secretion system protein GspF" evidence="8">
    <location>
        <begin position="193"/>
        <end position="306"/>
    </location>
</feature>
<evidence type="ECO:0000259" key="8">
    <source>
        <dbReference type="Pfam" id="PF00482"/>
    </source>
</evidence>
<dbReference type="Pfam" id="PF00482">
    <property type="entry name" value="T2SSF"/>
    <property type="match status" value="2"/>
</dbReference>
<evidence type="ECO:0000256" key="4">
    <source>
        <dbReference type="ARBA" id="ARBA00022692"/>
    </source>
</evidence>